<dbReference type="AlphaFoldDB" id="V5FZA2"/>
<keyword evidence="2" id="KW-0285">Flavoprotein</keyword>
<evidence type="ECO:0000256" key="4">
    <source>
        <dbReference type="ARBA" id="ARBA00023002"/>
    </source>
</evidence>
<dbReference type="Proteomes" id="UP000018001">
    <property type="component" value="Unassembled WGS sequence"/>
</dbReference>
<dbReference type="HOGENOM" id="CLU_024886_0_0_1"/>
<dbReference type="EMBL" id="BAUL01000072">
    <property type="protein sequence ID" value="GAD93952.1"/>
    <property type="molecule type" value="Genomic_DNA"/>
</dbReference>
<dbReference type="Gene3D" id="3.50.50.60">
    <property type="entry name" value="FAD/NAD(P)-binding domain"/>
    <property type="match status" value="1"/>
</dbReference>
<feature type="compositionally biased region" description="Polar residues" evidence="5">
    <location>
        <begin position="519"/>
        <end position="533"/>
    </location>
</feature>
<proteinExistence type="inferred from homology"/>
<name>V5FZA2_BYSSN</name>
<dbReference type="InterPro" id="IPR036188">
    <property type="entry name" value="FAD/NAD-bd_sf"/>
</dbReference>
<dbReference type="PANTHER" id="PTHR23023">
    <property type="entry name" value="DIMETHYLANILINE MONOOXYGENASE"/>
    <property type="match status" value="1"/>
</dbReference>
<gene>
    <name evidence="6" type="ORF">PVAR5_2572</name>
</gene>
<evidence type="ECO:0000256" key="2">
    <source>
        <dbReference type="ARBA" id="ARBA00022630"/>
    </source>
</evidence>
<evidence type="ECO:0000313" key="7">
    <source>
        <dbReference type="Proteomes" id="UP000018001"/>
    </source>
</evidence>
<accession>V5FZA2</accession>
<dbReference type="GO" id="GO:0004499">
    <property type="term" value="F:N,N-dimethylaniline monooxygenase activity"/>
    <property type="evidence" value="ECO:0007669"/>
    <property type="project" value="InterPro"/>
</dbReference>
<dbReference type="OrthoDB" id="66881at2759"/>
<evidence type="ECO:0000256" key="3">
    <source>
        <dbReference type="ARBA" id="ARBA00022827"/>
    </source>
</evidence>
<organism evidence="6 7">
    <name type="scientific">Byssochlamys spectabilis (strain No. 5 / NBRC 109023)</name>
    <name type="common">Paecilomyces variotii</name>
    <dbReference type="NCBI Taxonomy" id="1356009"/>
    <lineage>
        <taxon>Eukaryota</taxon>
        <taxon>Fungi</taxon>
        <taxon>Dikarya</taxon>
        <taxon>Ascomycota</taxon>
        <taxon>Pezizomycotina</taxon>
        <taxon>Eurotiomycetes</taxon>
        <taxon>Eurotiomycetidae</taxon>
        <taxon>Eurotiales</taxon>
        <taxon>Thermoascaceae</taxon>
        <taxon>Paecilomyces</taxon>
    </lineage>
</organism>
<evidence type="ECO:0000313" key="6">
    <source>
        <dbReference type="EMBL" id="GAD93952.1"/>
    </source>
</evidence>
<comment type="similarity">
    <text evidence="1">Belongs to the FMO family.</text>
</comment>
<evidence type="ECO:0000256" key="1">
    <source>
        <dbReference type="ARBA" id="ARBA00009183"/>
    </source>
</evidence>
<dbReference type="GO" id="GO:0050661">
    <property type="term" value="F:NADP binding"/>
    <property type="evidence" value="ECO:0007669"/>
    <property type="project" value="InterPro"/>
</dbReference>
<sequence>MGLFNYIVSWIYQVIQFFISKLFSPTPPPPQRRISNPRRIAVIGAGITGVSSAAHCVGHGFEVTIFEANDRDHLGGIWSRVNPTSSLQIHSLMYRFHPSVRFKHEYPHRDAIIREVTDLWKKYRLDERTEFEVPVHSIWKDEKTGKWFVEDPSYGGFDGVIAAVGTCGDPKMPHMPGQEKFAGQIYHSSDLAGKDVRDKNVIVIGGGASAVEAVEFAVQGGAAQTTILARSDKWIIPRNAVVDALLSFNIFGEETEFSWVPELLLKLFFYRDLEDLAPTRRGLYTDTPMVNDDILQQVRKGRVKWLRGDIKEFAEPGIIFNHRAKGVPKGGPGKETTIKGDICVMATGYHRPSLSFLPDDVFGEPYKPPNWFLQTFPIGHTDICANNCTYVHGIGTVGNVHIGLYTRLLLMFLADPRTRPSTAWMRIWVDWTRMCKRAAPAGALEFFTYSELVWWIVFNIFSSPWRWKWIFFVLWGWGSIPANRAGNENPIANGSARPQADTKGSESRGPRNERLGPNSKPTYSAALASNMQKGQPRETNLKEEPPFADAHGQQAKEEKKKA</sequence>
<dbReference type="PRINTS" id="PR00469">
    <property type="entry name" value="PNDRDTASEII"/>
</dbReference>
<keyword evidence="4" id="KW-0560">Oxidoreductase</keyword>
<dbReference type="SUPFAM" id="SSF51905">
    <property type="entry name" value="FAD/NAD(P)-binding domain"/>
    <property type="match status" value="1"/>
</dbReference>
<dbReference type="GO" id="GO:0050660">
    <property type="term" value="F:flavin adenine dinucleotide binding"/>
    <property type="evidence" value="ECO:0007669"/>
    <property type="project" value="InterPro"/>
</dbReference>
<dbReference type="eggNOG" id="KOG1399">
    <property type="taxonomic scope" value="Eukaryota"/>
</dbReference>
<comment type="caution">
    <text evidence="6">The sequence shown here is derived from an EMBL/GenBank/DDBJ whole genome shotgun (WGS) entry which is preliminary data.</text>
</comment>
<dbReference type="InParanoid" id="V5FZA2"/>
<evidence type="ECO:0008006" key="8">
    <source>
        <dbReference type="Google" id="ProtNLM"/>
    </source>
</evidence>
<feature type="compositionally biased region" description="Basic and acidic residues" evidence="5">
    <location>
        <begin position="535"/>
        <end position="545"/>
    </location>
</feature>
<protein>
    <recommendedName>
        <fullName evidence="8">FAD/NAD(P)-binding domain-containing protein</fullName>
    </recommendedName>
</protein>
<feature type="region of interest" description="Disordered" evidence="5">
    <location>
        <begin position="487"/>
        <end position="562"/>
    </location>
</feature>
<dbReference type="InterPro" id="IPR020946">
    <property type="entry name" value="Flavin_mOase-like"/>
</dbReference>
<reference evidence="7" key="1">
    <citation type="journal article" date="2014" name="Genome Announc.">
        <title>Draft genome sequence of the formaldehyde-resistant fungus Byssochlamys spectabilis No. 5 (anamorph Paecilomyces variotii No. 5) (NBRC109023).</title>
        <authorList>
            <person name="Oka T."/>
            <person name="Ekino K."/>
            <person name="Fukuda K."/>
            <person name="Nomura Y."/>
        </authorList>
    </citation>
    <scope>NUCLEOTIDE SEQUENCE [LARGE SCALE GENOMIC DNA]</scope>
    <source>
        <strain evidence="7">No. 5 / NBRC 109023</strain>
    </source>
</reference>
<keyword evidence="7" id="KW-1185">Reference proteome</keyword>
<evidence type="ECO:0000256" key="5">
    <source>
        <dbReference type="SAM" id="MobiDB-lite"/>
    </source>
</evidence>
<dbReference type="Pfam" id="PF00743">
    <property type="entry name" value="FMO-like"/>
    <property type="match status" value="1"/>
</dbReference>
<dbReference type="InterPro" id="IPR050346">
    <property type="entry name" value="FMO-like"/>
</dbReference>
<keyword evidence="3" id="KW-0274">FAD</keyword>
<feature type="compositionally biased region" description="Basic and acidic residues" evidence="5">
    <location>
        <begin position="503"/>
        <end position="514"/>
    </location>
</feature>